<dbReference type="InterPro" id="IPR051237">
    <property type="entry name" value="Ferric-chelate_Red/DefProt"/>
</dbReference>
<dbReference type="InterPro" id="IPR042307">
    <property type="entry name" value="Reeler_sf"/>
</dbReference>
<reference evidence="3" key="1">
    <citation type="journal article" date="2021" name="Cell">
        <title>Tracing the genetic footprints of vertebrate landing in non-teleost ray-finned fishes.</title>
        <authorList>
            <person name="Bi X."/>
            <person name="Wang K."/>
            <person name="Yang L."/>
            <person name="Pan H."/>
            <person name="Jiang H."/>
            <person name="Wei Q."/>
            <person name="Fang M."/>
            <person name="Yu H."/>
            <person name="Zhu C."/>
            <person name="Cai Y."/>
            <person name="He Y."/>
            <person name="Gan X."/>
            <person name="Zeng H."/>
            <person name="Yu D."/>
            <person name="Zhu Y."/>
            <person name="Jiang H."/>
            <person name="Qiu Q."/>
            <person name="Yang H."/>
            <person name="Zhang Y.E."/>
            <person name="Wang W."/>
            <person name="Zhu M."/>
            <person name="He S."/>
            <person name="Zhang G."/>
        </authorList>
    </citation>
    <scope>NUCLEOTIDE SEQUENCE</scope>
    <source>
        <strain evidence="3">Allg_001</strain>
    </source>
</reference>
<dbReference type="EMBL" id="JAAWVO010055894">
    <property type="protein sequence ID" value="MBN3321585.1"/>
    <property type="molecule type" value="Genomic_DNA"/>
</dbReference>
<dbReference type="PANTHER" id="PTHR45828:SF44">
    <property type="entry name" value="FERRIC-CHELATE REDUCTASE 1-RELATED"/>
    <property type="match status" value="1"/>
</dbReference>
<feature type="domain" description="Reelin" evidence="2">
    <location>
        <begin position="32"/>
        <end position="111"/>
    </location>
</feature>
<dbReference type="Pfam" id="PF02014">
    <property type="entry name" value="Reeler"/>
    <property type="match status" value="1"/>
</dbReference>
<dbReference type="CDD" id="cd08544">
    <property type="entry name" value="Reeler"/>
    <property type="match status" value="1"/>
</dbReference>
<gene>
    <name evidence="3" type="primary">Frrs1_2</name>
    <name evidence="3" type="ORF">GTO95_0006249</name>
</gene>
<evidence type="ECO:0000256" key="1">
    <source>
        <dbReference type="SAM" id="SignalP"/>
    </source>
</evidence>
<proteinExistence type="predicted"/>
<accession>A0A8J7P1J4</accession>
<sequence length="132" mass="14046">MHQKTIFSLLLMNAYLVPDVFGFPNGSVAISCDSMMPGHTGYVAQTSVPPFSVTTSKSTYAPGDLTLETKTSVFEGFLLQARKIDGNSAVGSFISIGLGQCQGLRCNNVAVSSAVFLLLLPIYATGHFTETM</sequence>
<organism evidence="3 4">
    <name type="scientific">Atractosteus spatula</name>
    <name type="common">Alligator gar</name>
    <name type="synonym">Lepisosteus spatula</name>
    <dbReference type="NCBI Taxonomy" id="7917"/>
    <lineage>
        <taxon>Eukaryota</taxon>
        <taxon>Metazoa</taxon>
        <taxon>Chordata</taxon>
        <taxon>Craniata</taxon>
        <taxon>Vertebrata</taxon>
        <taxon>Euteleostomi</taxon>
        <taxon>Actinopterygii</taxon>
        <taxon>Neopterygii</taxon>
        <taxon>Holostei</taxon>
        <taxon>Semionotiformes</taxon>
        <taxon>Lepisosteidae</taxon>
        <taxon>Atractosteus</taxon>
    </lineage>
</organism>
<evidence type="ECO:0000313" key="4">
    <source>
        <dbReference type="Proteomes" id="UP000736164"/>
    </source>
</evidence>
<keyword evidence="1" id="KW-0732">Signal</keyword>
<evidence type="ECO:0000313" key="3">
    <source>
        <dbReference type="EMBL" id="MBN3321585.1"/>
    </source>
</evidence>
<dbReference type="PANTHER" id="PTHR45828">
    <property type="entry name" value="CYTOCHROME B561/FERRIC REDUCTASE TRANSMEMBRANE"/>
    <property type="match status" value="1"/>
</dbReference>
<dbReference type="PROSITE" id="PS51257">
    <property type="entry name" value="PROKAR_LIPOPROTEIN"/>
    <property type="match status" value="1"/>
</dbReference>
<dbReference type="InterPro" id="IPR002861">
    <property type="entry name" value="Reeler_dom"/>
</dbReference>
<feature type="non-terminal residue" evidence="3">
    <location>
        <position position="132"/>
    </location>
</feature>
<comment type="caution">
    <text evidence="3">The sequence shown here is derived from an EMBL/GenBank/DDBJ whole genome shotgun (WGS) entry which is preliminary data.</text>
</comment>
<feature type="non-terminal residue" evidence="3">
    <location>
        <position position="1"/>
    </location>
</feature>
<dbReference type="Gene3D" id="2.60.40.4060">
    <property type="entry name" value="Reeler domain"/>
    <property type="match status" value="1"/>
</dbReference>
<dbReference type="GO" id="GO:0016020">
    <property type="term" value="C:membrane"/>
    <property type="evidence" value="ECO:0007669"/>
    <property type="project" value="TreeGrafter"/>
</dbReference>
<name>A0A8J7P1J4_ATRSP</name>
<dbReference type="Proteomes" id="UP000736164">
    <property type="component" value="Unassembled WGS sequence"/>
</dbReference>
<feature type="chain" id="PRO_5035145545" evidence="1">
    <location>
        <begin position="23"/>
        <end position="132"/>
    </location>
</feature>
<protein>
    <submittedName>
        <fullName evidence="3">FRRS1 reductase</fullName>
    </submittedName>
</protein>
<keyword evidence="4" id="KW-1185">Reference proteome</keyword>
<feature type="signal peptide" evidence="1">
    <location>
        <begin position="1"/>
        <end position="22"/>
    </location>
</feature>
<evidence type="ECO:0000259" key="2">
    <source>
        <dbReference type="Pfam" id="PF02014"/>
    </source>
</evidence>
<dbReference type="AlphaFoldDB" id="A0A8J7P1J4"/>